<name>A0A6G9AHN3_9BACT</name>
<dbReference type="RefSeq" id="WP_167205626.1">
    <property type="nucleotide sequence ID" value="NZ_CP050063.1"/>
</dbReference>
<reference evidence="4 5" key="1">
    <citation type="submission" date="2020-03" db="EMBL/GenBank/DDBJ databases">
        <authorList>
            <person name="Kim M.K."/>
        </authorList>
    </citation>
    <scope>NUCLEOTIDE SEQUENCE [LARGE SCALE GENOMIC DNA]</scope>
    <source>
        <strain evidence="4 5">BT328</strain>
    </source>
</reference>
<dbReference type="KEGG" id="spib:G8759_04525"/>
<evidence type="ECO:0000256" key="3">
    <source>
        <dbReference type="RuleBase" id="RU000363"/>
    </source>
</evidence>
<dbReference type="CDD" id="cd05371">
    <property type="entry name" value="HSD10-like_SDR_c"/>
    <property type="match status" value="1"/>
</dbReference>
<comment type="similarity">
    <text evidence="1 3">Belongs to the short-chain dehydrogenases/reductases (SDR) family.</text>
</comment>
<dbReference type="InterPro" id="IPR020904">
    <property type="entry name" value="Sc_DH/Rdtase_CS"/>
</dbReference>
<proteinExistence type="inferred from homology"/>
<evidence type="ECO:0000256" key="1">
    <source>
        <dbReference type="ARBA" id="ARBA00006484"/>
    </source>
</evidence>
<dbReference type="InterPro" id="IPR002347">
    <property type="entry name" value="SDR_fam"/>
</dbReference>
<dbReference type="AlphaFoldDB" id="A0A6G9AHN3"/>
<keyword evidence="5" id="KW-1185">Reference proteome</keyword>
<dbReference type="Gene3D" id="3.40.50.720">
    <property type="entry name" value="NAD(P)-binding Rossmann-like Domain"/>
    <property type="match status" value="1"/>
</dbReference>
<dbReference type="PANTHER" id="PTHR43658:SF8">
    <property type="entry name" value="17-BETA-HYDROXYSTEROID DEHYDROGENASE 14-RELATED"/>
    <property type="match status" value="1"/>
</dbReference>
<evidence type="ECO:0000313" key="4">
    <source>
        <dbReference type="EMBL" id="QIP11948.1"/>
    </source>
</evidence>
<dbReference type="PRINTS" id="PR00080">
    <property type="entry name" value="SDRFAMILY"/>
</dbReference>
<dbReference type="FunFam" id="3.40.50.720:FF:000215">
    <property type="entry name" value="3-hydroxyacyl-CoA dehydrogenase type-2"/>
    <property type="match status" value="1"/>
</dbReference>
<evidence type="ECO:0000256" key="2">
    <source>
        <dbReference type="ARBA" id="ARBA00023002"/>
    </source>
</evidence>
<evidence type="ECO:0000313" key="5">
    <source>
        <dbReference type="Proteomes" id="UP000501802"/>
    </source>
</evidence>
<dbReference type="InterPro" id="IPR036291">
    <property type="entry name" value="NAD(P)-bd_dom_sf"/>
</dbReference>
<organism evidence="4 5">
    <name type="scientific">Spirosoma aureum</name>
    <dbReference type="NCBI Taxonomy" id="2692134"/>
    <lineage>
        <taxon>Bacteria</taxon>
        <taxon>Pseudomonadati</taxon>
        <taxon>Bacteroidota</taxon>
        <taxon>Cytophagia</taxon>
        <taxon>Cytophagales</taxon>
        <taxon>Cytophagaceae</taxon>
        <taxon>Spirosoma</taxon>
    </lineage>
</organism>
<accession>A0A6G9AHN3</accession>
<gene>
    <name evidence="4" type="ORF">G8759_04525</name>
</gene>
<dbReference type="Proteomes" id="UP000501802">
    <property type="component" value="Chromosome"/>
</dbReference>
<protein>
    <submittedName>
        <fullName evidence="4">3-hydroxyacyl-CoA dehydrogenase</fullName>
    </submittedName>
</protein>
<dbReference type="PROSITE" id="PS00061">
    <property type="entry name" value="ADH_SHORT"/>
    <property type="match status" value="1"/>
</dbReference>
<dbReference type="SUPFAM" id="SSF51735">
    <property type="entry name" value="NAD(P)-binding Rossmann-fold domains"/>
    <property type="match status" value="1"/>
</dbReference>
<dbReference type="PRINTS" id="PR00081">
    <property type="entry name" value="GDHRDH"/>
</dbReference>
<sequence>MHLNSSTALVTGGASGLGEATTRLLASNGANVVIVDLNEERGHALAEELGATVRFIKTNVTDEADVQAAVNLAIETFGGLHITVNCAGIAEARKTVGKVDGVYGAHSLAAFQKVISINLIGTFNVIRLVALAMEHNEPNPEKPFEGERGVIINTASVAAYDGQIGQAAYSASKGGIVSMTLPIARDLARSGIRVMTIAPGLFETPLLMGLPEEARLSLGQQVPFPSRLGRPDEYAMLVKSIIENPILNGEVIRLDGAIRMAPK</sequence>
<dbReference type="Pfam" id="PF00106">
    <property type="entry name" value="adh_short"/>
    <property type="match status" value="1"/>
</dbReference>
<keyword evidence="2" id="KW-0560">Oxidoreductase</keyword>
<dbReference type="PANTHER" id="PTHR43658">
    <property type="entry name" value="SHORT-CHAIN DEHYDROGENASE/REDUCTASE"/>
    <property type="match status" value="1"/>
</dbReference>
<dbReference type="EMBL" id="CP050063">
    <property type="protein sequence ID" value="QIP11948.1"/>
    <property type="molecule type" value="Genomic_DNA"/>
</dbReference>
<dbReference type="GO" id="GO:0016491">
    <property type="term" value="F:oxidoreductase activity"/>
    <property type="evidence" value="ECO:0007669"/>
    <property type="project" value="UniProtKB-KW"/>
</dbReference>